<evidence type="ECO:0000313" key="2">
    <source>
        <dbReference type="EMBL" id="PKU64028.1"/>
    </source>
</evidence>
<sequence length="135" mass="14689">MSGSALVSANRETEEARGSVAWLANGESVEVPLASANRDNDEDFGPFFGTDRARGSKGNGGGRSEASPGASTQTERERERERGRVCESPCQGSSIHRKKRTLKLEIEARHFPSVATIAQTREWSLLSASYLCRDC</sequence>
<evidence type="ECO:0000313" key="3">
    <source>
        <dbReference type="Proteomes" id="UP000233837"/>
    </source>
</evidence>
<dbReference type="Proteomes" id="UP000233837">
    <property type="component" value="Unassembled WGS sequence"/>
</dbReference>
<feature type="region of interest" description="Disordered" evidence="1">
    <location>
        <begin position="1"/>
        <end position="97"/>
    </location>
</feature>
<organism evidence="2 3">
    <name type="scientific">Dendrobium catenatum</name>
    <dbReference type="NCBI Taxonomy" id="906689"/>
    <lineage>
        <taxon>Eukaryota</taxon>
        <taxon>Viridiplantae</taxon>
        <taxon>Streptophyta</taxon>
        <taxon>Embryophyta</taxon>
        <taxon>Tracheophyta</taxon>
        <taxon>Spermatophyta</taxon>
        <taxon>Magnoliopsida</taxon>
        <taxon>Liliopsida</taxon>
        <taxon>Asparagales</taxon>
        <taxon>Orchidaceae</taxon>
        <taxon>Epidendroideae</taxon>
        <taxon>Malaxideae</taxon>
        <taxon>Dendrobiinae</taxon>
        <taxon>Dendrobium</taxon>
    </lineage>
</organism>
<evidence type="ECO:0000256" key="1">
    <source>
        <dbReference type="SAM" id="MobiDB-lite"/>
    </source>
</evidence>
<feature type="compositionally biased region" description="Basic and acidic residues" evidence="1">
    <location>
        <begin position="74"/>
        <end position="85"/>
    </location>
</feature>
<protein>
    <submittedName>
        <fullName evidence="2">Uncharacterized protein</fullName>
    </submittedName>
</protein>
<keyword evidence="3" id="KW-1185">Reference proteome</keyword>
<reference evidence="2 3" key="2">
    <citation type="journal article" date="2017" name="Nature">
        <title>The Apostasia genome and the evolution of orchids.</title>
        <authorList>
            <person name="Zhang G.Q."/>
            <person name="Liu K.W."/>
            <person name="Li Z."/>
            <person name="Lohaus R."/>
            <person name="Hsiao Y.Y."/>
            <person name="Niu S.C."/>
            <person name="Wang J.Y."/>
            <person name="Lin Y.C."/>
            <person name="Xu Q."/>
            <person name="Chen L.J."/>
            <person name="Yoshida K."/>
            <person name="Fujiwara S."/>
            <person name="Wang Z.W."/>
            <person name="Zhang Y.Q."/>
            <person name="Mitsuda N."/>
            <person name="Wang M."/>
            <person name="Liu G.H."/>
            <person name="Pecoraro L."/>
            <person name="Huang H.X."/>
            <person name="Xiao X.J."/>
            <person name="Lin M."/>
            <person name="Wu X.Y."/>
            <person name="Wu W.L."/>
            <person name="Chen Y.Y."/>
            <person name="Chang S.B."/>
            <person name="Sakamoto S."/>
            <person name="Ohme-Takagi M."/>
            <person name="Yagi M."/>
            <person name="Zeng S.J."/>
            <person name="Shen C.Y."/>
            <person name="Yeh C.M."/>
            <person name="Luo Y.B."/>
            <person name="Tsai W.C."/>
            <person name="Van de Peer Y."/>
            <person name="Liu Z.J."/>
        </authorList>
    </citation>
    <scope>NUCLEOTIDE SEQUENCE [LARGE SCALE GENOMIC DNA]</scope>
    <source>
        <tissue evidence="2">The whole plant</tissue>
    </source>
</reference>
<proteinExistence type="predicted"/>
<reference evidence="2 3" key="1">
    <citation type="journal article" date="2016" name="Sci. Rep.">
        <title>The Dendrobium catenatum Lindl. genome sequence provides insights into polysaccharide synthase, floral development and adaptive evolution.</title>
        <authorList>
            <person name="Zhang G.Q."/>
            <person name="Xu Q."/>
            <person name="Bian C."/>
            <person name="Tsai W.C."/>
            <person name="Yeh C.M."/>
            <person name="Liu K.W."/>
            <person name="Yoshida K."/>
            <person name="Zhang L.S."/>
            <person name="Chang S.B."/>
            <person name="Chen F."/>
            <person name="Shi Y."/>
            <person name="Su Y.Y."/>
            <person name="Zhang Y.Q."/>
            <person name="Chen L.J."/>
            <person name="Yin Y."/>
            <person name="Lin M."/>
            <person name="Huang H."/>
            <person name="Deng H."/>
            <person name="Wang Z.W."/>
            <person name="Zhu S.L."/>
            <person name="Zhao X."/>
            <person name="Deng C."/>
            <person name="Niu S.C."/>
            <person name="Huang J."/>
            <person name="Wang M."/>
            <person name="Liu G.H."/>
            <person name="Yang H.J."/>
            <person name="Xiao X.J."/>
            <person name="Hsiao Y.Y."/>
            <person name="Wu W.L."/>
            <person name="Chen Y.Y."/>
            <person name="Mitsuda N."/>
            <person name="Ohme-Takagi M."/>
            <person name="Luo Y.B."/>
            <person name="Van de Peer Y."/>
            <person name="Liu Z.J."/>
        </authorList>
    </citation>
    <scope>NUCLEOTIDE SEQUENCE [LARGE SCALE GENOMIC DNA]</scope>
    <source>
        <tissue evidence="2">The whole plant</tissue>
    </source>
</reference>
<accession>A0A2I0VKT2</accession>
<gene>
    <name evidence="2" type="ORF">MA16_Dca023454</name>
</gene>
<dbReference type="AlphaFoldDB" id="A0A2I0VKT2"/>
<dbReference type="EMBL" id="KZ503452">
    <property type="protein sequence ID" value="PKU64028.1"/>
    <property type="molecule type" value="Genomic_DNA"/>
</dbReference>
<name>A0A2I0VKT2_9ASPA</name>